<dbReference type="SMART" id="SM00347">
    <property type="entry name" value="HTH_MARR"/>
    <property type="match status" value="1"/>
</dbReference>
<comment type="caution">
    <text evidence="2">The sequence shown here is derived from an EMBL/GenBank/DDBJ whole genome shotgun (WGS) entry which is preliminary data.</text>
</comment>
<dbReference type="Gene3D" id="1.10.10.10">
    <property type="entry name" value="Winged helix-like DNA-binding domain superfamily/Winged helix DNA-binding domain"/>
    <property type="match status" value="1"/>
</dbReference>
<name>A0A2I1R0M2_9ACTN</name>
<dbReference type="Proteomes" id="UP000234662">
    <property type="component" value="Unassembled WGS sequence"/>
</dbReference>
<protein>
    <submittedName>
        <fullName evidence="2">ArsR family transcriptional regulator</fullName>
    </submittedName>
</protein>
<dbReference type="InterPro" id="IPR039422">
    <property type="entry name" value="MarR/SlyA-like"/>
</dbReference>
<dbReference type="RefSeq" id="WP_101823255.1">
    <property type="nucleotide sequence ID" value="NZ_PKJC01000052.1"/>
</dbReference>
<dbReference type="InterPro" id="IPR000835">
    <property type="entry name" value="HTH_MarR-typ"/>
</dbReference>
<dbReference type="EMBL" id="PKJC01000052">
    <property type="protein sequence ID" value="PKZ62685.1"/>
    <property type="molecule type" value="Genomic_DNA"/>
</dbReference>
<dbReference type="AlphaFoldDB" id="A0A2I1R0M2"/>
<evidence type="ECO:0000313" key="2">
    <source>
        <dbReference type="EMBL" id="PKZ62685.1"/>
    </source>
</evidence>
<organism evidence="2 3">
    <name type="scientific">Gordonia terrae</name>
    <dbReference type="NCBI Taxonomy" id="2055"/>
    <lineage>
        <taxon>Bacteria</taxon>
        <taxon>Bacillati</taxon>
        <taxon>Actinomycetota</taxon>
        <taxon>Actinomycetes</taxon>
        <taxon>Mycobacteriales</taxon>
        <taxon>Gordoniaceae</taxon>
        <taxon>Gordonia</taxon>
    </lineage>
</organism>
<dbReference type="PANTHER" id="PTHR33164:SF104">
    <property type="entry name" value="TRANSCRIPTIONAL REGULATORY PROTEIN"/>
    <property type="match status" value="1"/>
</dbReference>
<proteinExistence type="predicted"/>
<dbReference type="PROSITE" id="PS50995">
    <property type="entry name" value="HTH_MARR_2"/>
    <property type="match status" value="1"/>
</dbReference>
<sequence length="158" mass="17395">MRDRTRPTAGLAARLADTIGPLRRALLRSARAADDLPDIPDAQVEVLRILITGHRRTERTPSEIASHLRLARPTVSNLLGQMVRAGLVQRAAPDTDDKRRAPVVPTERAVELLTRFDAASEAVLRRALTDFTASELSSLESSLDLLDKLSDSLVERLE</sequence>
<dbReference type="SUPFAM" id="SSF46785">
    <property type="entry name" value="Winged helix' DNA-binding domain"/>
    <property type="match status" value="1"/>
</dbReference>
<evidence type="ECO:0000313" key="3">
    <source>
        <dbReference type="Proteomes" id="UP000234662"/>
    </source>
</evidence>
<dbReference type="InterPro" id="IPR036390">
    <property type="entry name" value="WH_DNA-bd_sf"/>
</dbReference>
<gene>
    <name evidence="2" type="ORF">CYJ73_25775</name>
</gene>
<reference evidence="2 3" key="1">
    <citation type="submission" date="2017-12" db="EMBL/GenBank/DDBJ databases">
        <title>Phylogenetic diversity of female urinary microbiome.</title>
        <authorList>
            <person name="Thomas-White K."/>
            <person name="Wolfe A.J."/>
        </authorList>
    </citation>
    <scope>NUCLEOTIDE SEQUENCE [LARGE SCALE GENOMIC DNA]</scope>
    <source>
        <strain evidence="2 3">UMB0777</strain>
    </source>
</reference>
<dbReference type="InterPro" id="IPR036388">
    <property type="entry name" value="WH-like_DNA-bd_sf"/>
</dbReference>
<dbReference type="GO" id="GO:0003700">
    <property type="term" value="F:DNA-binding transcription factor activity"/>
    <property type="evidence" value="ECO:0007669"/>
    <property type="project" value="InterPro"/>
</dbReference>
<feature type="domain" description="HTH marR-type" evidence="1">
    <location>
        <begin position="12"/>
        <end position="151"/>
    </location>
</feature>
<evidence type="ECO:0000259" key="1">
    <source>
        <dbReference type="PROSITE" id="PS50995"/>
    </source>
</evidence>
<dbReference type="PANTHER" id="PTHR33164">
    <property type="entry name" value="TRANSCRIPTIONAL REGULATOR, MARR FAMILY"/>
    <property type="match status" value="1"/>
</dbReference>
<dbReference type="GO" id="GO:0006950">
    <property type="term" value="P:response to stress"/>
    <property type="evidence" value="ECO:0007669"/>
    <property type="project" value="TreeGrafter"/>
</dbReference>
<accession>A0A2I1R0M2</accession>
<dbReference type="Pfam" id="PF12802">
    <property type="entry name" value="MarR_2"/>
    <property type="match status" value="1"/>
</dbReference>